<evidence type="ECO:0000313" key="14">
    <source>
        <dbReference type="RefSeq" id="XP_017036958.1"/>
    </source>
</evidence>
<proteinExistence type="predicted"/>
<evidence type="ECO:0000256" key="11">
    <source>
        <dbReference type="ARBA" id="ARBA00080475"/>
    </source>
</evidence>
<dbReference type="InterPro" id="IPR000086">
    <property type="entry name" value="NUDIX_hydrolase_dom"/>
</dbReference>
<evidence type="ECO:0000256" key="1">
    <source>
        <dbReference type="ARBA" id="ARBA00001946"/>
    </source>
</evidence>
<evidence type="ECO:0000259" key="12">
    <source>
        <dbReference type="PROSITE" id="PS51462"/>
    </source>
</evidence>
<name>A0A6P4JQ77_DROKI</name>
<sequence length="212" mass="23589">MENVSKIWLGPLPADSPYVKPFRLYYVQNGKEKNWDLLKVHDSVAIILYNTTRQKLVLVRQFRPAVYHGILTSAEGNFNEVDLTKYPPSIGVTLELCAGIVDKEKSWAEIAREEVLEECGYDVSVERIEEVMVYRSGVGSSGAKQTMYYCEVTDADKATTGGGVEDEIIEVVELSLPEAQRMIQKGAVNNSPPSCLMGLMWFFANRAPSASA</sequence>
<dbReference type="GO" id="GO:0046872">
    <property type="term" value="F:metal ion binding"/>
    <property type="evidence" value="ECO:0007669"/>
    <property type="project" value="InterPro"/>
</dbReference>
<evidence type="ECO:0000256" key="2">
    <source>
        <dbReference type="ARBA" id="ARBA00004496"/>
    </source>
</evidence>
<dbReference type="InterPro" id="IPR015797">
    <property type="entry name" value="NUDIX_hydrolase-like_dom_sf"/>
</dbReference>
<comment type="catalytic activity">
    <reaction evidence="7">
        <text>UDP-sugar + H2O = UMP + alpha-D-aldose 1-phosphate.</text>
        <dbReference type="EC" id="3.6.1.45"/>
    </reaction>
</comment>
<protein>
    <recommendedName>
        <fullName evidence="10">Uridine diphosphate glucose pyrophosphatase NUDT14</fullName>
        <ecNumber evidence="9">3.6.1.45</ecNumber>
    </recommendedName>
    <alternativeName>
        <fullName evidence="11">Nucleoside diphosphate-linked moiety X motif 14</fullName>
    </alternativeName>
</protein>
<dbReference type="SUPFAM" id="SSF55811">
    <property type="entry name" value="Nudix"/>
    <property type="match status" value="1"/>
</dbReference>
<evidence type="ECO:0000256" key="4">
    <source>
        <dbReference type="ARBA" id="ARBA00022490"/>
    </source>
</evidence>
<dbReference type="Gene3D" id="3.90.79.10">
    <property type="entry name" value="Nucleoside Triphosphate Pyrophosphohydrolase"/>
    <property type="match status" value="1"/>
</dbReference>
<dbReference type="PANTHER" id="PTHR11839">
    <property type="entry name" value="UDP/ADP-SUGAR PYROPHOSPHATASE"/>
    <property type="match status" value="1"/>
</dbReference>
<keyword evidence="6" id="KW-0460">Magnesium</keyword>
<evidence type="ECO:0000256" key="10">
    <source>
        <dbReference type="ARBA" id="ARBA00071467"/>
    </source>
</evidence>
<comment type="subunit">
    <text evidence="3">Homodimer.</text>
</comment>
<accession>A0A6P4JQ77</accession>
<dbReference type="GeneID" id="108085023"/>
<keyword evidence="13" id="KW-1185">Reference proteome</keyword>
<feature type="domain" description="Nudix hydrolase" evidence="12">
    <location>
        <begin position="39"/>
        <end position="196"/>
    </location>
</feature>
<dbReference type="GO" id="GO:0008768">
    <property type="term" value="F:UDP-sugar diphosphatase activity"/>
    <property type="evidence" value="ECO:0007669"/>
    <property type="project" value="UniProtKB-EC"/>
</dbReference>
<dbReference type="EC" id="3.6.1.45" evidence="9"/>
<dbReference type="RefSeq" id="XP_017036958.1">
    <property type="nucleotide sequence ID" value="XM_017181469.3"/>
</dbReference>
<keyword evidence="4" id="KW-0963">Cytoplasm</keyword>
<comment type="cofactor">
    <cofactor evidence="1">
        <name>Mg(2+)</name>
        <dbReference type="ChEBI" id="CHEBI:18420"/>
    </cofactor>
</comment>
<evidence type="ECO:0000256" key="9">
    <source>
        <dbReference type="ARBA" id="ARBA00066480"/>
    </source>
</evidence>
<evidence type="ECO:0000256" key="5">
    <source>
        <dbReference type="ARBA" id="ARBA00022801"/>
    </source>
</evidence>
<evidence type="ECO:0000256" key="6">
    <source>
        <dbReference type="ARBA" id="ARBA00022842"/>
    </source>
</evidence>
<gene>
    <name evidence="14" type="primary">LOC108085023</name>
</gene>
<comment type="function">
    <text evidence="8">Hydrolyzes UDP-glucose to glucose 1-phosphate and UMP and ADP-ribose to ribose 5-phosphate and AMP. The physiological substrate is probably UDP-glucose. Poor activity on other substrates such as ADP-glucose, CDP-glucose, GDP-glucose and GDP-mannose.</text>
</comment>
<dbReference type="OrthoDB" id="10249920at2759"/>
<dbReference type="GO" id="GO:0005737">
    <property type="term" value="C:cytoplasm"/>
    <property type="evidence" value="ECO:0007669"/>
    <property type="project" value="UniProtKB-SubCell"/>
</dbReference>
<dbReference type="FunFam" id="3.90.79.10:FF:000035">
    <property type="entry name" value="Uridine diphosphate glucose pyrophosphatase"/>
    <property type="match status" value="1"/>
</dbReference>
<dbReference type="GO" id="GO:0019693">
    <property type="term" value="P:ribose phosphate metabolic process"/>
    <property type="evidence" value="ECO:0007669"/>
    <property type="project" value="TreeGrafter"/>
</dbReference>
<keyword evidence="5" id="KW-0378">Hydrolase</keyword>
<dbReference type="Proteomes" id="UP001652661">
    <property type="component" value="Chromosome 3R"/>
</dbReference>
<comment type="subcellular location">
    <subcellularLocation>
        <location evidence="2">Cytoplasm</location>
    </subcellularLocation>
</comment>
<dbReference type="NCBIfam" id="TIGR00052">
    <property type="entry name" value="nudix-type nucleoside diphosphatase, YffH/AdpP family"/>
    <property type="match status" value="1"/>
</dbReference>
<dbReference type="InterPro" id="IPR004385">
    <property type="entry name" value="NDP_pyrophosphatase"/>
</dbReference>
<evidence type="ECO:0000313" key="13">
    <source>
        <dbReference type="Proteomes" id="UP001652661"/>
    </source>
</evidence>
<reference evidence="14" key="1">
    <citation type="submission" date="2025-08" db="UniProtKB">
        <authorList>
            <consortium name="RefSeq"/>
        </authorList>
    </citation>
    <scope>IDENTIFICATION</scope>
    <source>
        <strain evidence="14">14028-0561.14</strain>
        <tissue evidence="14">Whole fly</tissue>
    </source>
</reference>
<evidence type="ECO:0000256" key="8">
    <source>
        <dbReference type="ARBA" id="ARBA00054674"/>
    </source>
</evidence>
<dbReference type="AlphaFoldDB" id="A0A6P4JQ77"/>
<dbReference type="CDD" id="cd18887">
    <property type="entry name" value="NUDIX_UGPPase_Nudt14"/>
    <property type="match status" value="1"/>
</dbReference>
<dbReference type="GO" id="GO:0006753">
    <property type="term" value="P:nucleoside phosphate metabolic process"/>
    <property type="evidence" value="ECO:0007669"/>
    <property type="project" value="TreeGrafter"/>
</dbReference>
<evidence type="ECO:0000256" key="7">
    <source>
        <dbReference type="ARBA" id="ARBA00051086"/>
    </source>
</evidence>
<dbReference type="PANTHER" id="PTHR11839:SF15">
    <property type="entry name" value="URIDINE DIPHOSPHATE GLUCOSE PYROPHOSPHATASE NUDT14"/>
    <property type="match status" value="1"/>
</dbReference>
<evidence type="ECO:0000256" key="3">
    <source>
        <dbReference type="ARBA" id="ARBA00011738"/>
    </source>
</evidence>
<organism evidence="13 14">
    <name type="scientific">Drosophila kikkawai</name>
    <name type="common">Fruit fly</name>
    <dbReference type="NCBI Taxonomy" id="30033"/>
    <lineage>
        <taxon>Eukaryota</taxon>
        <taxon>Metazoa</taxon>
        <taxon>Ecdysozoa</taxon>
        <taxon>Arthropoda</taxon>
        <taxon>Hexapoda</taxon>
        <taxon>Insecta</taxon>
        <taxon>Pterygota</taxon>
        <taxon>Neoptera</taxon>
        <taxon>Endopterygota</taxon>
        <taxon>Diptera</taxon>
        <taxon>Brachycera</taxon>
        <taxon>Muscomorpha</taxon>
        <taxon>Ephydroidea</taxon>
        <taxon>Drosophilidae</taxon>
        <taxon>Drosophila</taxon>
        <taxon>Sophophora</taxon>
    </lineage>
</organism>
<dbReference type="PROSITE" id="PS51462">
    <property type="entry name" value="NUDIX"/>
    <property type="match status" value="1"/>
</dbReference>